<evidence type="ECO:0000256" key="4">
    <source>
        <dbReference type="ARBA" id="ARBA00022722"/>
    </source>
</evidence>
<dbReference type="GO" id="GO:0043137">
    <property type="term" value="P:DNA replication, removal of RNA primer"/>
    <property type="evidence" value="ECO:0007669"/>
    <property type="project" value="TreeGrafter"/>
</dbReference>
<evidence type="ECO:0000256" key="6">
    <source>
        <dbReference type="ARBA" id="ARBA00022759"/>
    </source>
</evidence>
<dbReference type="PANTHER" id="PTHR10642:SF26">
    <property type="entry name" value="RIBONUCLEASE H1"/>
    <property type="match status" value="1"/>
</dbReference>
<dbReference type="PANTHER" id="PTHR10642">
    <property type="entry name" value="RIBONUCLEASE H1"/>
    <property type="match status" value="1"/>
</dbReference>
<accession>A0A232EI84</accession>
<evidence type="ECO:0000256" key="2">
    <source>
        <dbReference type="ARBA" id="ARBA00005300"/>
    </source>
</evidence>
<proteinExistence type="inferred from homology"/>
<dbReference type="Gene3D" id="3.30.420.10">
    <property type="entry name" value="Ribonuclease H-like superfamily/Ribonuclease H"/>
    <property type="match status" value="1"/>
</dbReference>
<comment type="caution">
    <text evidence="9">The sequence shown here is derived from an EMBL/GenBank/DDBJ whole genome shotgun (WGS) entry which is preliminary data.</text>
</comment>
<dbReference type="EMBL" id="NNAY01004327">
    <property type="protein sequence ID" value="OXU18044.1"/>
    <property type="molecule type" value="Genomic_DNA"/>
</dbReference>
<protein>
    <recommendedName>
        <fullName evidence="3">ribonuclease H</fullName>
        <ecNumber evidence="3">3.1.26.4</ecNumber>
    </recommendedName>
</protein>
<keyword evidence="5" id="KW-0479">Metal-binding</keyword>
<evidence type="ECO:0000256" key="3">
    <source>
        <dbReference type="ARBA" id="ARBA00012180"/>
    </source>
</evidence>
<keyword evidence="10" id="KW-1185">Reference proteome</keyword>
<dbReference type="EC" id="3.1.26.4" evidence="3"/>
<dbReference type="AlphaFoldDB" id="A0A232EI84"/>
<dbReference type="Proteomes" id="UP000215335">
    <property type="component" value="Unassembled WGS sequence"/>
</dbReference>
<dbReference type="CDD" id="cd09276">
    <property type="entry name" value="Rnase_HI_RT_non_LTR"/>
    <property type="match status" value="1"/>
</dbReference>
<comment type="catalytic activity">
    <reaction evidence="1">
        <text>Endonucleolytic cleavage to 5'-phosphomonoester.</text>
        <dbReference type="EC" id="3.1.26.4"/>
    </reaction>
</comment>
<sequence>MKSIINRYNLIKHKFHNIFQTDLPLTYEFPLQCQLKEATVTTHQDTLTANSDKISDHLIKTNYHNYNRFYADASKSDHSNTHGSGFNIQLVGIPSHKNISGNEIADREAKAALNLPHQIELKSHWYQIFNSSILESNNAWHSEHSYKIEKKEKITNLSTSTESELYAVLRAIRYIKSNNIENSVIFSDSNQALTLIKTNNPNAKIPATALDCKLNLNFIMKSGFNIQLVWIPSHKNISGNEIADREAKGALKLPLQIELKSHWYQIFNSSILESNNAWHSEHSYKIEKKANKLYEFNLIPSSICVCGHDFCDLRHIVWDCNQYIVTRQEIEDELNKIGLSLRDINSILASMNSGFNIQLVGIPSHKNISGNEIADREAKAALNLPHQIELKSHWYQIFNSSILESNNAWHSEHSYKIEKKGKE</sequence>
<keyword evidence="4" id="KW-0540">Nuclease</keyword>
<evidence type="ECO:0000313" key="10">
    <source>
        <dbReference type="Proteomes" id="UP000215335"/>
    </source>
</evidence>
<keyword evidence="7" id="KW-0378">Hydrolase</keyword>
<dbReference type="GO" id="GO:0046872">
    <property type="term" value="F:metal ion binding"/>
    <property type="evidence" value="ECO:0007669"/>
    <property type="project" value="UniProtKB-KW"/>
</dbReference>
<evidence type="ECO:0000259" key="8">
    <source>
        <dbReference type="PROSITE" id="PS50879"/>
    </source>
</evidence>
<evidence type="ECO:0000256" key="1">
    <source>
        <dbReference type="ARBA" id="ARBA00000077"/>
    </source>
</evidence>
<dbReference type="Pfam" id="PF00075">
    <property type="entry name" value="RNase_H"/>
    <property type="match status" value="1"/>
</dbReference>
<dbReference type="SUPFAM" id="SSF53098">
    <property type="entry name" value="Ribonuclease H-like"/>
    <property type="match status" value="2"/>
</dbReference>
<reference evidence="9 10" key="1">
    <citation type="journal article" date="2017" name="Curr. Biol.">
        <title>The Evolution of Venom by Co-option of Single-Copy Genes.</title>
        <authorList>
            <person name="Martinson E.O."/>
            <person name="Mrinalini"/>
            <person name="Kelkar Y.D."/>
            <person name="Chang C.H."/>
            <person name="Werren J.H."/>
        </authorList>
    </citation>
    <scope>NUCLEOTIDE SEQUENCE [LARGE SCALE GENOMIC DNA]</scope>
    <source>
        <strain evidence="9 10">Alberta</strain>
        <tissue evidence="9">Whole body</tissue>
    </source>
</reference>
<feature type="domain" description="RNase H type-1" evidence="8">
    <location>
        <begin position="134"/>
        <end position="252"/>
    </location>
</feature>
<dbReference type="PROSITE" id="PS50879">
    <property type="entry name" value="RNASE_H_1"/>
    <property type="match status" value="1"/>
</dbReference>
<dbReference type="GO" id="GO:0004523">
    <property type="term" value="F:RNA-DNA hybrid ribonuclease activity"/>
    <property type="evidence" value="ECO:0007669"/>
    <property type="project" value="UniProtKB-EC"/>
</dbReference>
<dbReference type="InterPro" id="IPR002156">
    <property type="entry name" value="RNaseH_domain"/>
</dbReference>
<name>A0A232EI84_9HYME</name>
<gene>
    <name evidence="9" type="ORF">TSAR_012791</name>
</gene>
<evidence type="ECO:0000256" key="5">
    <source>
        <dbReference type="ARBA" id="ARBA00022723"/>
    </source>
</evidence>
<organism evidence="9 10">
    <name type="scientific">Trichomalopsis sarcophagae</name>
    <dbReference type="NCBI Taxonomy" id="543379"/>
    <lineage>
        <taxon>Eukaryota</taxon>
        <taxon>Metazoa</taxon>
        <taxon>Ecdysozoa</taxon>
        <taxon>Arthropoda</taxon>
        <taxon>Hexapoda</taxon>
        <taxon>Insecta</taxon>
        <taxon>Pterygota</taxon>
        <taxon>Neoptera</taxon>
        <taxon>Endopterygota</taxon>
        <taxon>Hymenoptera</taxon>
        <taxon>Apocrita</taxon>
        <taxon>Proctotrupomorpha</taxon>
        <taxon>Chalcidoidea</taxon>
        <taxon>Pteromalidae</taxon>
        <taxon>Pteromalinae</taxon>
        <taxon>Trichomalopsis</taxon>
    </lineage>
</organism>
<comment type="similarity">
    <text evidence="2">Belongs to the RNase H family.</text>
</comment>
<evidence type="ECO:0000256" key="7">
    <source>
        <dbReference type="ARBA" id="ARBA00022801"/>
    </source>
</evidence>
<dbReference type="InterPro" id="IPR012337">
    <property type="entry name" value="RNaseH-like_sf"/>
</dbReference>
<dbReference type="GO" id="GO:0003676">
    <property type="term" value="F:nucleic acid binding"/>
    <property type="evidence" value="ECO:0007669"/>
    <property type="project" value="InterPro"/>
</dbReference>
<dbReference type="InterPro" id="IPR036397">
    <property type="entry name" value="RNaseH_sf"/>
</dbReference>
<evidence type="ECO:0000313" key="9">
    <source>
        <dbReference type="EMBL" id="OXU18044.1"/>
    </source>
</evidence>
<dbReference type="InterPro" id="IPR050092">
    <property type="entry name" value="RNase_H"/>
</dbReference>
<keyword evidence="6" id="KW-0255">Endonuclease</keyword>